<dbReference type="InterPro" id="IPR036731">
    <property type="entry name" value="Tlp20_sf"/>
</dbReference>
<keyword evidence="3" id="KW-1185">Reference proteome</keyword>
<dbReference type="RefSeq" id="YP_004376295.1">
    <property type="nucleotide sequence ID" value="NC_015398.1"/>
</dbReference>
<name>F4ZKW4_9BBAC</name>
<dbReference type="Gene3D" id="2.70.40.20">
    <property type="entry name" value="Baculovirus telokin-like protein 20"/>
    <property type="match status" value="1"/>
</dbReference>
<dbReference type="SUPFAM" id="SSF51289">
    <property type="entry name" value="Tlp20, baculovirus telokin-like protein"/>
    <property type="match status" value="1"/>
</dbReference>
<dbReference type="GeneID" id="10722968"/>
<reference evidence="2 3" key="1">
    <citation type="journal article" date="2011" name="Arch. Virol.">
        <title>Genomic sequencing and analysis of Clostera anachoreta granulovirus.</title>
        <authorList>
            <person name="Liang Z."/>
            <person name="Zhang X."/>
            <person name="Yin X."/>
            <person name="Cao S."/>
            <person name="Xu F."/>
        </authorList>
    </citation>
    <scope>NUCLEOTIDE SEQUENCE [LARGE SCALE GENOMIC DNA]</scope>
    <source>
        <strain evidence="2">ClanGV-HBHN</strain>
    </source>
</reference>
<evidence type="ECO:0000256" key="1">
    <source>
        <dbReference type="SAM" id="MobiDB-lite"/>
    </source>
</evidence>
<feature type="region of interest" description="Disordered" evidence="1">
    <location>
        <begin position="118"/>
        <end position="137"/>
    </location>
</feature>
<dbReference type="KEGG" id="vg:10722968"/>
<dbReference type="EMBL" id="HQ116624">
    <property type="protein sequence ID" value="AEB00375.1"/>
    <property type="molecule type" value="Genomic_DNA"/>
</dbReference>
<accession>F4ZKW4</accession>
<sequence>MNSTDVTEIISLYCEPDVSGGWVFKSEREYRLQKSECIPAYKMTLTTVEGVCVSGTCTVPNNDYVIVVNDVSAGGAVGLLLKTVSGDVLLAKDQVVFSTRDLNRPNFEVNSATSDIPRFDPLNVESESSTHKTSKTSVFDKYNVESRKKQSTG</sequence>
<evidence type="ECO:0000313" key="3">
    <source>
        <dbReference type="Proteomes" id="UP000203549"/>
    </source>
</evidence>
<proteinExistence type="predicted"/>
<protein>
    <submittedName>
        <fullName evidence="2">Flp-20</fullName>
    </submittedName>
</protein>
<organism evidence="2 3">
    <name type="scientific">Clostera anachoreta granulovirus</name>
    <dbReference type="NCBI Taxonomy" id="283675"/>
    <lineage>
        <taxon>Viruses</taxon>
        <taxon>Viruses incertae sedis</taxon>
        <taxon>Naldaviricetes</taxon>
        <taxon>Lefavirales</taxon>
        <taxon>Baculoviridae</taxon>
        <taxon>Betabaculovirus</taxon>
        <taxon>Betabaculovirus clanachoretae</taxon>
    </lineage>
</organism>
<evidence type="ECO:0000313" key="2">
    <source>
        <dbReference type="EMBL" id="AEB00375.1"/>
    </source>
</evidence>
<dbReference type="Proteomes" id="UP000203549">
    <property type="component" value="Segment"/>
</dbReference>